<evidence type="ECO:0000313" key="1">
    <source>
        <dbReference type="EMBL" id="KAJ3557419.1"/>
    </source>
</evidence>
<proteinExistence type="predicted"/>
<keyword evidence="2" id="KW-1185">Reference proteome</keyword>
<evidence type="ECO:0000313" key="2">
    <source>
        <dbReference type="Proteomes" id="UP001148662"/>
    </source>
</evidence>
<accession>A0ACC1TBQ0</accession>
<gene>
    <name evidence="1" type="ORF">NM688_g1484</name>
</gene>
<sequence length="427" mass="48271">MVRVSTPTSPPPEISDRVIDFLHNDKRALASCSLVCREWSFSSRFHLFRFVKITHPTTLDEFSSFLDSSSDVTGYVRELSVHGSHPSGSIMYECQLHVTVNSIATCLAKLPSLRAVTLQGIWWKDDRDHSGQHESPSLPPPCPSVERLELRKIFTTPLSISDTIDIFPSLQHLCTESVYWTFPTNRLPQRSSQELTSNYPKVRLSSLTFGRGSSFNMLSCLLPVMQERVAVTSLRSLSLNLEHLEFCEEIGHFMSCFAPYLQRLHLRFGNIMAVNTVFEPPSFGERLRLIACTSLRTFSLDLLSDISDNSVQPKAWAVLHTLLPLVSFTVEHIVITHRLDAASLRIQLADFDWSMLDDMLNAFEHLERVSIVAEDCSPCGGFSGAYYYSPEELLPSFLHLDDRGDVFLTQRLPKLHDRGLLHVGTIT</sequence>
<dbReference type="EMBL" id="JANHOG010000159">
    <property type="protein sequence ID" value="KAJ3557419.1"/>
    <property type="molecule type" value="Genomic_DNA"/>
</dbReference>
<organism evidence="1 2">
    <name type="scientific">Phlebia brevispora</name>
    <dbReference type="NCBI Taxonomy" id="194682"/>
    <lineage>
        <taxon>Eukaryota</taxon>
        <taxon>Fungi</taxon>
        <taxon>Dikarya</taxon>
        <taxon>Basidiomycota</taxon>
        <taxon>Agaricomycotina</taxon>
        <taxon>Agaricomycetes</taxon>
        <taxon>Polyporales</taxon>
        <taxon>Meruliaceae</taxon>
        <taxon>Phlebia</taxon>
    </lineage>
</organism>
<dbReference type="Proteomes" id="UP001148662">
    <property type="component" value="Unassembled WGS sequence"/>
</dbReference>
<reference evidence="1" key="1">
    <citation type="submission" date="2022-07" db="EMBL/GenBank/DDBJ databases">
        <title>Genome Sequence of Phlebia brevispora.</title>
        <authorList>
            <person name="Buettner E."/>
        </authorList>
    </citation>
    <scope>NUCLEOTIDE SEQUENCE</scope>
    <source>
        <strain evidence="1">MPL23</strain>
    </source>
</reference>
<protein>
    <submittedName>
        <fullName evidence="1">Uncharacterized protein</fullName>
    </submittedName>
</protein>
<name>A0ACC1TBQ0_9APHY</name>
<comment type="caution">
    <text evidence="1">The sequence shown here is derived from an EMBL/GenBank/DDBJ whole genome shotgun (WGS) entry which is preliminary data.</text>
</comment>